<organism evidence="1 2">
    <name type="scientific">Clostridium oceanicum</name>
    <dbReference type="NCBI Taxonomy" id="1543"/>
    <lineage>
        <taxon>Bacteria</taxon>
        <taxon>Bacillati</taxon>
        <taxon>Bacillota</taxon>
        <taxon>Clostridia</taxon>
        <taxon>Eubacteriales</taxon>
        <taxon>Clostridiaceae</taxon>
        <taxon>Clostridium</taxon>
    </lineage>
</organism>
<reference evidence="1 2" key="1">
    <citation type="journal article" date="2019" name="Int. J. Syst. Evol. Microbiol.">
        <title>The Global Catalogue of Microorganisms (GCM) 10K type strain sequencing project: providing services to taxonomists for standard genome sequencing and annotation.</title>
        <authorList>
            <consortium name="The Broad Institute Genomics Platform"/>
            <consortium name="The Broad Institute Genome Sequencing Center for Infectious Disease"/>
            <person name="Wu L."/>
            <person name="Ma J."/>
        </authorList>
    </citation>
    <scope>NUCLEOTIDE SEQUENCE [LARGE SCALE GENOMIC DNA]</scope>
    <source>
        <strain evidence="1 2">JCM 1407</strain>
    </source>
</reference>
<accession>A0ABN1JET5</accession>
<dbReference type="InterPro" id="IPR003748">
    <property type="entry name" value="DUF169"/>
</dbReference>
<comment type="caution">
    <text evidence="1">The sequence shown here is derived from an EMBL/GenBank/DDBJ whole genome shotgun (WGS) entry which is preliminary data.</text>
</comment>
<evidence type="ECO:0000313" key="2">
    <source>
        <dbReference type="Proteomes" id="UP001501510"/>
    </source>
</evidence>
<dbReference type="EMBL" id="BAAACG010000008">
    <property type="protein sequence ID" value="GAA0737982.1"/>
    <property type="molecule type" value="Genomic_DNA"/>
</dbReference>
<dbReference type="Pfam" id="PF02596">
    <property type="entry name" value="DUF169"/>
    <property type="match status" value="1"/>
</dbReference>
<dbReference type="Proteomes" id="UP001501510">
    <property type="component" value="Unassembled WGS sequence"/>
</dbReference>
<protein>
    <submittedName>
        <fullName evidence="1">DUF169 domain-containing protein</fullName>
    </submittedName>
</protein>
<proteinExistence type="predicted"/>
<evidence type="ECO:0000313" key="1">
    <source>
        <dbReference type="EMBL" id="GAA0737982.1"/>
    </source>
</evidence>
<gene>
    <name evidence="1" type="ORF">GCM10008906_14800</name>
</gene>
<dbReference type="PANTHER" id="PTHR37954">
    <property type="entry name" value="BLL4979 PROTEIN"/>
    <property type="match status" value="1"/>
</dbReference>
<sequence>MSPFKHPKITYGLSTDKYDKCFLKEYIEDITLAIGLTRKPVGIKFIYTKEEFDKLEVKRPEFKLCYCCMVEKATRGFAFKSLLEDHICDGATTALGLEDSTEKIESGREYFSYNLYSTLSAARRTRENVPGLYKAGSKTYGVLVMPFEDFNITPDVIIFICNPYQAMRIQQGYVYHIGGRVNMTGASMQGICVEATVEPYLKGRMNLTPLCPSTRYMAKWKDEEMAVGLPYEKFIKTVEGVMATINSTDISKRKKEIVDRFKNKGKYVDLDLS</sequence>
<keyword evidence="2" id="KW-1185">Reference proteome</keyword>
<name>A0ABN1JET5_9CLOT</name>
<dbReference type="RefSeq" id="WP_343760398.1">
    <property type="nucleotide sequence ID" value="NZ_BAAACG010000008.1"/>
</dbReference>
<dbReference type="PANTHER" id="PTHR37954:SF3">
    <property type="entry name" value="DUF169 DOMAIN-CONTAINING PROTEIN"/>
    <property type="match status" value="1"/>
</dbReference>